<keyword evidence="1" id="KW-0479">Metal-binding</keyword>
<feature type="compositionally biased region" description="Polar residues" evidence="7">
    <location>
        <begin position="220"/>
        <end position="229"/>
    </location>
</feature>
<dbReference type="PROSITE" id="PS00463">
    <property type="entry name" value="ZN2_CY6_FUNGAL_1"/>
    <property type="match status" value="1"/>
</dbReference>
<evidence type="ECO:0000256" key="5">
    <source>
        <dbReference type="ARBA" id="ARBA00023163"/>
    </source>
</evidence>
<evidence type="ECO:0000256" key="6">
    <source>
        <dbReference type="ARBA" id="ARBA00023242"/>
    </source>
</evidence>
<dbReference type="Proteomes" id="UP000053424">
    <property type="component" value="Unassembled WGS sequence"/>
</dbReference>
<dbReference type="Pfam" id="PF00172">
    <property type="entry name" value="Zn_clus"/>
    <property type="match status" value="1"/>
</dbReference>
<feature type="region of interest" description="Disordered" evidence="7">
    <location>
        <begin position="1"/>
        <end position="49"/>
    </location>
</feature>
<keyword evidence="4" id="KW-0238">DNA-binding</keyword>
<dbReference type="GO" id="GO:0008270">
    <property type="term" value="F:zinc ion binding"/>
    <property type="evidence" value="ECO:0007669"/>
    <property type="project" value="InterPro"/>
</dbReference>
<evidence type="ECO:0000259" key="8">
    <source>
        <dbReference type="PROSITE" id="PS50048"/>
    </source>
</evidence>
<evidence type="ECO:0000256" key="7">
    <source>
        <dbReference type="SAM" id="MobiDB-lite"/>
    </source>
</evidence>
<evidence type="ECO:0000256" key="1">
    <source>
        <dbReference type="ARBA" id="ARBA00022723"/>
    </source>
</evidence>
<dbReference type="InterPro" id="IPR052360">
    <property type="entry name" value="Transcr_Regulatory_Proteins"/>
</dbReference>
<evidence type="ECO:0000313" key="9">
    <source>
        <dbReference type="EMBL" id="KIM45261.1"/>
    </source>
</evidence>
<feature type="compositionally biased region" description="Polar residues" evidence="7">
    <location>
        <begin position="197"/>
        <end position="212"/>
    </location>
</feature>
<dbReference type="PANTHER" id="PTHR36206">
    <property type="entry name" value="ASPERCRYPTIN BIOSYNTHESIS CLUSTER-SPECIFIC TRANSCRIPTION REGULATOR ATNN-RELATED"/>
    <property type="match status" value="1"/>
</dbReference>
<dbReference type="SMART" id="SM00066">
    <property type="entry name" value="GAL4"/>
    <property type="match status" value="1"/>
</dbReference>
<feature type="compositionally biased region" description="Polar residues" evidence="7">
    <location>
        <begin position="167"/>
        <end position="179"/>
    </location>
</feature>
<dbReference type="STRING" id="686832.A0A0C3CN99"/>
<organism evidence="9 10">
    <name type="scientific">Hebeloma cylindrosporum</name>
    <dbReference type="NCBI Taxonomy" id="76867"/>
    <lineage>
        <taxon>Eukaryota</taxon>
        <taxon>Fungi</taxon>
        <taxon>Dikarya</taxon>
        <taxon>Basidiomycota</taxon>
        <taxon>Agaricomycotina</taxon>
        <taxon>Agaricomycetes</taxon>
        <taxon>Agaricomycetidae</taxon>
        <taxon>Agaricales</taxon>
        <taxon>Agaricineae</taxon>
        <taxon>Hymenogastraceae</taxon>
        <taxon>Hebeloma</taxon>
    </lineage>
</organism>
<keyword evidence="2" id="KW-0862">Zinc</keyword>
<feature type="domain" description="Zn(2)-C6 fungal-type" evidence="8">
    <location>
        <begin position="51"/>
        <end position="81"/>
    </location>
</feature>
<dbReference type="HOGENOM" id="CLU_075613_0_0_1"/>
<evidence type="ECO:0000256" key="2">
    <source>
        <dbReference type="ARBA" id="ARBA00022833"/>
    </source>
</evidence>
<name>A0A0C3CN99_HEBCY</name>
<reference evidence="9 10" key="1">
    <citation type="submission" date="2014-04" db="EMBL/GenBank/DDBJ databases">
        <authorList>
            <consortium name="DOE Joint Genome Institute"/>
            <person name="Kuo A."/>
            <person name="Gay G."/>
            <person name="Dore J."/>
            <person name="Kohler A."/>
            <person name="Nagy L.G."/>
            <person name="Floudas D."/>
            <person name="Copeland A."/>
            <person name="Barry K.W."/>
            <person name="Cichocki N."/>
            <person name="Veneault-Fourrey C."/>
            <person name="LaButti K."/>
            <person name="Lindquist E.A."/>
            <person name="Lipzen A."/>
            <person name="Lundell T."/>
            <person name="Morin E."/>
            <person name="Murat C."/>
            <person name="Sun H."/>
            <person name="Tunlid A."/>
            <person name="Henrissat B."/>
            <person name="Grigoriev I.V."/>
            <person name="Hibbett D.S."/>
            <person name="Martin F."/>
            <person name="Nordberg H.P."/>
            <person name="Cantor M.N."/>
            <person name="Hua S.X."/>
        </authorList>
    </citation>
    <scope>NUCLEOTIDE SEQUENCE [LARGE SCALE GENOMIC DNA]</scope>
    <source>
        <strain evidence="10">h7</strain>
    </source>
</reference>
<evidence type="ECO:0000256" key="3">
    <source>
        <dbReference type="ARBA" id="ARBA00023015"/>
    </source>
</evidence>
<reference evidence="10" key="2">
    <citation type="submission" date="2015-01" db="EMBL/GenBank/DDBJ databases">
        <title>Evolutionary Origins and Diversification of the Mycorrhizal Mutualists.</title>
        <authorList>
            <consortium name="DOE Joint Genome Institute"/>
            <consortium name="Mycorrhizal Genomics Consortium"/>
            <person name="Kohler A."/>
            <person name="Kuo A."/>
            <person name="Nagy L.G."/>
            <person name="Floudas D."/>
            <person name="Copeland A."/>
            <person name="Barry K.W."/>
            <person name="Cichocki N."/>
            <person name="Veneault-Fourrey C."/>
            <person name="LaButti K."/>
            <person name="Lindquist E.A."/>
            <person name="Lipzen A."/>
            <person name="Lundell T."/>
            <person name="Morin E."/>
            <person name="Murat C."/>
            <person name="Riley R."/>
            <person name="Ohm R."/>
            <person name="Sun H."/>
            <person name="Tunlid A."/>
            <person name="Henrissat B."/>
            <person name="Grigoriev I.V."/>
            <person name="Hibbett D.S."/>
            <person name="Martin F."/>
        </authorList>
    </citation>
    <scope>NUCLEOTIDE SEQUENCE [LARGE SCALE GENOMIC DNA]</scope>
    <source>
        <strain evidence="10">h7</strain>
    </source>
</reference>
<dbReference type="InterPro" id="IPR001138">
    <property type="entry name" value="Zn2Cys6_DnaBD"/>
</dbReference>
<keyword evidence="3" id="KW-0805">Transcription regulation</keyword>
<dbReference type="EMBL" id="KN831772">
    <property type="protein sequence ID" value="KIM45261.1"/>
    <property type="molecule type" value="Genomic_DNA"/>
</dbReference>
<feature type="compositionally biased region" description="Basic and acidic residues" evidence="7">
    <location>
        <begin position="152"/>
        <end position="164"/>
    </location>
</feature>
<dbReference type="GO" id="GO:0003677">
    <property type="term" value="F:DNA binding"/>
    <property type="evidence" value="ECO:0007669"/>
    <property type="project" value="UniProtKB-KW"/>
</dbReference>
<dbReference type="PROSITE" id="PS50048">
    <property type="entry name" value="ZN2_CY6_FUNGAL_2"/>
    <property type="match status" value="1"/>
</dbReference>
<sequence>MSYSSSSNQYPPPHQYYPNANVDNPISISPPQSRPEMAQRKRPKYTRSKTGCLTCRVKKIKCDETKPNCMRCTHGSRECSWPEGVPTRKKSVARREDPDSRPSTAGSSGLSEASTPPARDITPPRRNQVDLNLLPLPPRAPNDNFIPIHPMNSEHESSRRHLERVSVYSNSHPSTNPNVLSMIPESSYPQRYEQPYLNGTSPMQPSRQSLSTPYRPPSHQPTNHWNQSPEPLNSYVRIFISFTQPPGEHGFYSSTIITKARFTDDHSLDTLLRTITPTLGTHKQGLYSMKSGISLRCHNIIAQTQQRCIPTWCIFSHMK</sequence>
<proteinExistence type="predicted"/>
<accession>A0A0C3CN99</accession>
<dbReference type="InterPro" id="IPR036864">
    <property type="entry name" value="Zn2-C6_fun-type_DNA-bd_sf"/>
</dbReference>
<evidence type="ECO:0000313" key="10">
    <source>
        <dbReference type="Proteomes" id="UP000053424"/>
    </source>
</evidence>
<evidence type="ECO:0000256" key="4">
    <source>
        <dbReference type="ARBA" id="ARBA00023125"/>
    </source>
</evidence>
<dbReference type="GO" id="GO:0000981">
    <property type="term" value="F:DNA-binding transcription factor activity, RNA polymerase II-specific"/>
    <property type="evidence" value="ECO:0007669"/>
    <property type="project" value="InterPro"/>
</dbReference>
<dbReference type="SUPFAM" id="SSF57701">
    <property type="entry name" value="Zn2/Cys6 DNA-binding domain"/>
    <property type="match status" value="1"/>
</dbReference>
<gene>
    <name evidence="9" type="ORF">M413DRAFT_441943</name>
</gene>
<keyword evidence="6" id="KW-0539">Nucleus</keyword>
<feature type="region of interest" description="Disordered" evidence="7">
    <location>
        <begin position="73"/>
        <end position="229"/>
    </location>
</feature>
<feature type="compositionally biased region" description="Polar residues" evidence="7">
    <location>
        <begin position="101"/>
        <end position="114"/>
    </location>
</feature>
<protein>
    <recommendedName>
        <fullName evidence="8">Zn(2)-C6 fungal-type domain-containing protein</fullName>
    </recommendedName>
</protein>
<dbReference type="AlphaFoldDB" id="A0A0C3CN99"/>
<dbReference type="PANTHER" id="PTHR36206:SF12">
    <property type="entry name" value="ASPERCRYPTIN BIOSYNTHESIS CLUSTER-SPECIFIC TRANSCRIPTION REGULATOR ATNN-RELATED"/>
    <property type="match status" value="1"/>
</dbReference>
<keyword evidence="5" id="KW-0804">Transcription</keyword>
<dbReference type="Gene3D" id="4.10.240.10">
    <property type="entry name" value="Zn(2)-C6 fungal-type DNA-binding domain"/>
    <property type="match status" value="1"/>
</dbReference>
<dbReference type="OrthoDB" id="5419315at2759"/>
<feature type="compositionally biased region" description="Polar residues" evidence="7">
    <location>
        <begin position="21"/>
        <end position="31"/>
    </location>
</feature>
<dbReference type="CDD" id="cd00067">
    <property type="entry name" value="GAL4"/>
    <property type="match status" value="1"/>
</dbReference>
<keyword evidence="10" id="KW-1185">Reference proteome</keyword>